<evidence type="ECO:0000313" key="3">
    <source>
        <dbReference type="EMBL" id="ORJ25750.1"/>
    </source>
</evidence>
<comment type="caution">
    <text evidence="3">The sequence shown here is derived from an EMBL/GenBank/DDBJ whole genome shotgun (WGS) entry which is preliminary data.</text>
</comment>
<dbReference type="EMBL" id="MRWE01000012">
    <property type="protein sequence ID" value="ORJ25750.1"/>
    <property type="molecule type" value="Genomic_DNA"/>
</dbReference>
<proteinExistence type="inferred from homology"/>
<dbReference type="Gene3D" id="2.60.40.10">
    <property type="entry name" value="Immunoglobulins"/>
    <property type="match status" value="1"/>
</dbReference>
<dbReference type="AlphaFoldDB" id="A0A1X0WG41"/>
<evidence type="ECO:0000313" key="4">
    <source>
        <dbReference type="Proteomes" id="UP000192536"/>
    </source>
</evidence>
<keyword evidence="4" id="KW-1185">Reference proteome</keyword>
<name>A0A1X0WG41_9GAMM</name>
<organism evidence="3 4">
    <name type="scientific">Rouxiella badensis</name>
    <dbReference type="NCBI Taxonomy" id="1646377"/>
    <lineage>
        <taxon>Bacteria</taxon>
        <taxon>Pseudomonadati</taxon>
        <taxon>Pseudomonadota</taxon>
        <taxon>Gammaproteobacteria</taxon>
        <taxon>Enterobacterales</taxon>
        <taxon>Yersiniaceae</taxon>
        <taxon>Rouxiella</taxon>
    </lineage>
</organism>
<reference evidence="3 4" key="1">
    <citation type="journal article" date="2017" name="Int. J. Syst. Evol. Microbiol.">
        <title>Rouxiella badensis sp. nov. and Rouxiella silvae sp. nov. isolated from peat bog soil in Germany and emendation of the genus description.</title>
        <authorList>
            <person name="Le Fleche-Mateos A."/>
            <person name="Kugler J.H."/>
            <person name="Hansen S.H."/>
            <person name="Syldatk C."/>
            <person name="Hausmann R."/>
            <person name="Lomprez F."/>
            <person name="Vandenbogaert M."/>
            <person name="Manuguerra J.C."/>
            <person name="Grimont P.A."/>
        </authorList>
    </citation>
    <scope>NUCLEOTIDE SEQUENCE [LARGE SCALE GENOMIC DNA]</scope>
    <source>
        <strain evidence="3 4">DSM 100043</strain>
    </source>
</reference>
<evidence type="ECO:0000256" key="1">
    <source>
        <dbReference type="ARBA" id="ARBA00010116"/>
    </source>
</evidence>
<sequence>MIKCFLVWLKGLYYTSNNPAETYITQENMMTTLTLVAVLDNQLADAVAADSVQATVVDDTGAAVSGVSVTFSADNGAKVTAVSTSTDEKGQITASVISLTAGSATVTATLTDGTAAAVVVNFSATTSLVATTASPVVTEVMAASSNSASDATTTSAVEAAVTSTDTTTASKTNTDTTTLSPLAELKTKSEAFFAFVEQGIKVLGKDAEAELVALKEKYL</sequence>
<dbReference type="SMART" id="SM00634">
    <property type="entry name" value="BID_1"/>
    <property type="match status" value="1"/>
</dbReference>
<dbReference type="PROSITE" id="PS51127">
    <property type="entry name" value="BIG1"/>
    <property type="match status" value="1"/>
</dbReference>
<dbReference type="Proteomes" id="UP000192536">
    <property type="component" value="Unassembled WGS sequence"/>
</dbReference>
<accession>A0A1X0WG41</accession>
<gene>
    <name evidence="3" type="ORF">BS640_08835</name>
</gene>
<protein>
    <recommendedName>
        <fullName evidence="2">Big-1 domain-containing protein</fullName>
    </recommendedName>
</protein>
<evidence type="ECO:0000259" key="2">
    <source>
        <dbReference type="PROSITE" id="PS51127"/>
    </source>
</evidence>
<dbReference type="InterPro" id="IPR003344">
    <property type="entry name" value="Big_1_dom"/>
</dbReference>
<dbReference type="InterPro" id="IPR013783">
    <property type="entry name" value="Ig-like_fold"/>
</dbReference>
<dbReference type="Pfam" id="PF02369">
    <property type="entry name" value="Big_1"/>
    <property type="match status" value="1"/>
</dbReference>
<feature type="domain" description="Big-1" evidence="2">
    <location>
        <begin position="32"/>
        <end position="123"/>
    </location>
</feature>
<dbReference type="SUPFAM" id="SSF49373">
    <property type="entry name" value="Invasin/intimin cell-adhesion fragments"/>
    <property type="match status" value="1"/>
</dbReference>
<dbReference type="InterPro" id="IPR008964">
    <property type="entry name" value="Invasin/intimin_cell_adhesion"/>
</dbReference>
<dbReference type="STRING" id="1646377.BS640_08835"/>
<comment type="similarity">
    <text evidence="1">Belongs to the intimin/invasin family.</text>
</comment>